<sequence>MGRALRRCWQPGGGNRFVPTHRESNQEDNSPTFSLCEELDRRFKHLKPPTVPIREGEGNGRRLPFTLDSDKRFLEVNRGKGKSKDNENRTKRTYKEVLLLQPRRIHPPTATFQQCSPPRRYPPRRHVSSVGRCFRCLAKDHRVKECRDPIRCSGCFKTGYLVRHCRKCGPLSSSTMHRAMQFRLPSRKVFVPITEGFHTRQQQCQNAVLANVVRSATLGHLSQETIATDFANFFEGFSNAFLVACHSKRDFVIFLPLWVRAEDLIRRGIVNLAHCQLRCYSWNPYRDATRSRLTYKVWIRLVDLPFECWCEARVAAIVNSFGRYLRVDEKSINMLDLIGFRCQIAVDDLAEVPENLAITLGDLVVNVIVQLETSAPFGGDD</sequence>
<dbReference type="EMBL" id="LR862136">
    <property type="protein sequence ID" value="CAD1842588.1"/>
    <property type="molecule type" value="Genomic_DNA"/>
</dbReference>
<gene>
    <name evidence="2" type="ORF">CB5_LOCUS25799</name>
</gene>
<proteinExistence type="predicted"/>
<feature type="region of interest" description="Disordered" evidence="1">
    <location>
        <begin position="1"/>
        <end position="32"/>
    </location>
</feature>
<evidence type="ECO:0000256" key="1">
    <source>
        <dbReference type="SAM" id="MobiDB-lite"/>
    </source>
</evidence>
<dbReference type="AlphaFoldDB" id="A0A6V7QHS4"/>
<protein>
    <submittedName>
        <fullName evidence="2">Uncharacterized protein</fullName>
    </submittedName>
</protein>
<evidence type="ECO:0000313" key="2">
    <source>
        <dbReference type="EMBL" id="CAD1842588.1"/>
    </source>
</evidence>
<reference evidence="2" key="1">
    <citation type="submission" date="2020-07" db="EMBL/GenBank/DDBJ databases">
        <authorList>
            <person name="Lin J."/>
        </authorList>
    </citation>
    <scope>NUCLEOTIDE SEQUENCE</scope>
</reference>
<name>A0A6V7QHS4_ANACO</name>
<organism evidence="2">
    <name type="scientific">Ananas comosus var. bracteatus</name>
    <name type="common">red pineapple</name>
    <dbReference type="NCBI Taxonomy" id="296719"/>
    <lineage>
        <taxon>Eukaryota</taxon>
        <taxon>Viridiplantae</taxon>
        <taxon>Streptophyta</taxon>
        <taxon>Embryophyta</taxon>
        <taxon>Tracheophyta</taxon>
        <taxon>Spermatophyta</taxon>
        <taxon>Magnoliopsida</taxon>
        <taxon>Liliopsida</taxon>
        <taxon>Poales</taxon>
        <taxon>Bromeliaceae</taxon>
        <taxon>Bromelioideae</taxon>
        <taxon>Ananas</taxon>
    </lineage>
</organism>
<accession>A0A6V7QHS4</accession>